<dbReference type="InterPro" id="IPR027417">
    <property type="entry name" value="P-loop_NTPase"/>
</dbReference>
<sequence>MVGGNEGVGDKDYEVLIHDIAHEMAKDTVTRTAFKNRIRNEKIKIFSFSETQMTLKVTRLLNGSYGQDGDYVMLVDRDSVELGIPGLEEVLPVDGNHSSIVKFKNEQNSAYLMIRDRLNEIIQILQGIENLNFVIPFQIPIPRNPSFVGRAQELEALRNRVFGSETKRNLTITGAEGMGKTEIAVEYAYRYHRDYTAVLWVSAVNEDTIHASFVDIMQLIIKEQAKITWPDSTPNYHVIGSGLGLSGLIDEEGKMNTNLKAANNIRLALFNWLMLPGNGRWLLIYNDADGLWSFGTKGYLSSRSSGAVLVTRRAEALPWERVPGQLYLHGLDSESAVDLLLNLARSIDTPRRG</sequence>
<name>A0AAN8RFV2_9PEZI</name>
<evidence type="ECO:0008006" key="3">
    <source>
        <dbReference type="Google" id="ProtNLM"/>
    </source>
</evidence>
<comment type="caution">
    <text evidence="1">The sequence shown here is derived from an EMBL/GenBank/DDBJ whole genome shotgun (WGS) entry which is preliminary data.</text>
</comment>
<reference evidence="1 2" key="1">
    <citation type="submission" date="2019-10" db="EMBL/GenBank/DDBJ databases">
        <authorList>
            <person name="Palmer J.M."/>
        </authorList>
    </citation>
    <scope>NUCLEOTIDE SEQUENCE [LARGE SCALE GENOMIC DNA]</scope>
    <source>
        <strain evidence="1 2">TWF718</strain>
    </source>
</reference>
<dbReference type="Proteomes" id="UP001313282">
    <property type="component" value="Unassembled WGS sequence"/>
</dbReference>
<dbReference type="EMBL" id="JAVHNR010000001">
    <property type="protein sequence ID" value="KAK6356039.1"/>
    <property type="molecule type" value="Genomic_DNA"/>
</dbReference>
<evidence type="ECO:0000313" key="2">
    <source>
        <dbReference type="Proteomes" id="UP001313282"/>
    </source>
</evidence>
<dbReference type="AlphaFoldDB" id="A0AAN8RFV2"/>
<gene>
    <name evidence="1" type="ORF">TWF718_000413</name>
</gene>
<keyword evidence="2" id="KW-1185">Reference proteome</keyword>
<organism evidence="1 2">
    <name type="scientific">Orbilia javanica</name>
    <dbReference type="NCBI Taxonomy" id="47235"/>
    <lineage>
        <taxon>Eukaryota</taxon>
        <taxon>Fungi</taxon>
        <taxon>Dikarya</taxon>
        <taxon>Ascomycota</taxon>
        <taxon>Pezizomycotina</taxon>
        <taxon>Orbiliomycetes</taxon>
        <taxon>Orbiliales</taxon>
        <taxon>Orbiliaceae</taxon>
        <taxon>Orbilia</taxon>
    </lineage>
</organism>
<protein>
    <recommendedName>
        <fullName evidence="3">NB-ARC domain-containing protein</fullName>
    </recommendedName>
</protein>
<dbReference type="Gene3D" id="3.40.50.300">
    <property type="entry name" value="P-loop containing nucleotide triphosphate hydrolases"/>
    <property type="match status" value="1"/>
</dbReference>
<accession>A0AAN8RFV2</accession>
<dbReference type="SUPFAM" id="SSF52540">
    <property type="entry name" value="P-loop containing nucleoside triphosphate hydrolases"/>
    <property type="match status" value="1"/>
</dbReference>
<evidence type="ECO:0000313" key="1">
    <source>
        <dbReference type="EMBL" id="KAK6356039.1"/>
    </source>
</evidence>
<proteinExistence type="predicted"/>